<feature type="coiled-coil region" evidence="1">
    <location>
        <begin position="110"/>
        <end position="172"/>
    </location>
</feature>
<keyword evidence="1" id="KW-0175">Coiled coil</keyword>
<reference evidence="2" key="1">
    <citation type="submission" date="2014-07" db="EMBL/GenBank/DDBJ databases">
        <authorList>
            <person name="Urmite Genomes Urmite Genomes"/>
        </authorList>
    </citation>
    <scope>NUCLEOTIDE SEQUENCE</scope>
    <source>
        <strain evidence="2">13S34_air</strain>
    </source>
</reference>
<accession>A0A078M5L2</accession>
<sequence length="181" mass="20974">MRMSEKMYTSRDAAKFLNVSPATLTNYTKHLEDNGYIIQRNAKNHRCFVGEDFGRMKAMVILNRLRGIPFSEAAQMVTNENTNIKEILQLDKDNLVEGDVPAVQNNAVRATELTDVARELDNIVQQVQEQEAMHKAFVHEVDDILTQQSDVIKQQNDLIEQLIRENTRQKKQSWLSRLLFR</sequence>
<dbReference type="AlphaFoldDB" id="A0A078M5L2"/>
<protein>
    <recommendedName>
        <fullName evidence="3">HTH merR-type domain-containing protein</fullName>
    </recommendedName>
</protein>
<evidence type="ECO:0000313" key="2">
    <source>
        <dbReference type="EMBL" id="CDZ99996.1"/>
    </source>
</evidence>
<dbReference type="SUPFAM" id="SSF46955">
    <property type="entry name" value="Putative DNA-binding domain"/>
    <property type="match status" value="1"/>
</dbReference>
<dbReference type="InterPro" id="IPR009061">
    <property type="entry name" value="DNA-bd_dom_put_sf"/>
</dbReference>
<evidence type="ECO:0008006" key="3">
    <source>
        <dbReference type="Google" id="ProtNLM"/>
    </source>
</evidence>
<evidence type="ECO:0000256" key="1">
    <source>
        <dbReference type="SAM" id="Coils"/>
    </source>
</evidence>
<proteinExistence type="predicted"/>
<name>A0A078M5L2_9BACL</name>
<dbReference type="EMBL" id="LN483073">
    <property type="protein sequence ID" value="CDZ99996.1"/>
    <property type="molecule type" value="Genomic_DNA"/>
</dbReference>
<dbReference type="Gene3D" id="1.10.1660.10">
    <property type="match status" value="1"/>
</dbReference>
<gene>
    <name evidence="2" type="ORF">BN1050_00403</name>
</gene>
<organism evidence="2">
    <name type="scientific">Metalysinibacillus saudimassiliensis</name>
    <dbReference type="NCBI Taxonomy" id="1461583"/>
    <lineage>
        <taxon>Bacteria</taxon>
        <taxon>Bacillati</taxon>
        <taxon>Bacillota</taxon>
        <taxon>Bacilli</taxon>
        <taxon>Bacillales</taxon>
        <taxon>Caryophanaceae</taxon>
        <taxon>Metalysinibacillus</taxon>
    </lineage>
</organism>
<dbReference type="PATRIC" id="fig|1461583.4.peg.376"/>
<dbReference type="HOGENOM" id="CLU_1487325_0_0_9"/>